<comment type="similarity">
    <text evidence="1 4">Belongs to the short-chain dehydrogenases/reductases (SDR) family.</text>
</comment>
<keyword evidence="6" id="KW-1185">Reference proteome</keyword>
<protein>
    <recommendedName>
        <fullName evidence="7">Short chain dehydrogenase/reductase</fullName>
    </recommendedName>
</protein>
<sequence>MSPKRSIIVTGGASGIGLGITRHFICQPETHITILDINPTSGAQTLQQLQTEHLSASISFEECDVSSWESQAAVFEKIYAEQGRIDIVFANAGITEKGSLLPAKNDGNEAPPKPNLATLNVNLVGVLYSTSSSSFKNYTAQCGRSSKVEFFFFFPISKAVHLAIFYMYKNTTSDPSASSNGLIVCTASNAGLYPFPIAPMYATTKAGVVGLVRSLARRLAAEKIRINALAPAVIETNIAPSTDLFKSMIITPMHTATNAVAQFVADESLTGKIAEIHGEHVTFAEPPAYVDEDTERNIENFWNLGYA</sequence>
<dbReference type="GO" id="GO:0044550">
    <property type="term" value="P:secondary metabolite biosynthetic process"/>
    <property type="evidence" value="ECO:0007669"/>
    <property type="project" value="UniProtKB-ARBA"/>
</dbReference>
<reference evidence="5 6" key="1">
    <citation type="submission" date="2019-04" db="EMBL/GenBank/DDBJ databases">
        <title>Friends and foes A comparative genomics studyof 23 Aspergillus species from section Flavi.</title>
        <authorList>
            <consortium name="DOE Joint Genome Institute"/>
            <person name="Kjaerbolling I."/>
            <person name="Vesth T."/>
            <person name="Frisvad J.C."/>
            <person name="Nybo J.L."/>
            <person name="Theobald S."/>
            <person name="Kildgaard S."/>
            <person name="Isbrandt T."/>
            <person name="Kuo A."/>
            <person name="Sato A."/>
            <person name="Lyhne E.K."/>
            <person name="Kogle M.E."/>
            <person name="Wiebenga A."/>
            <person name="Kun R.S."/>
            <person name="Lubbers R.J."/>
            <person name="Makela M.R."/>
            <person name="Barry K."/>
            <person name="Chovatia M."/>
            <person name="Clum A."/>
            <person name="Daum C."/>
            <person name="Haridas S."/>
            <person name="He G."/>
            <person name="LaButti K."/>
            <person name="Lipzen A."/>
            <person name="Mondo S."/>
            <person name="Riley R."/>
            <person name="Salamov A."/>
            <person name="Simmons B.A."/>
            <person name="Magnuson J.K."/>
            <person name="Henrissat B."/>
            <person name="Mortensen U.H."/>
            <person name="Larsen T.O."/>
            <person name="Devries R.P."/>
            <person name="Grigoriev I.V."/>
            <person name="Machida M."/>
            <person name="Baker S.E."/>
            <person name="Andersen M.R."/>
        </authorList>
    </citation>
    <scope>NUCLEOTIDE SEQUENCE [LARGE SCALE GENOMIC DNA]</scope>
    <source>
        <strain evidence="5 6">IBT 29228</strain>
    </source>
</reference>
<dbReference type="OrthoDB" id="37659at2759"/>
<evidence type="ECO:0000256" key="2">
    <source>
        <dbReference type="ARBA" id="ARBA00022857"/>
    </source>
</evidence>
<dbReference type="GO" id="GO:0005737">
    <property type="term" value="C:cytoplasm"/>
    <property type="evidence" value="ECO:0007669"/>
    <property type="project" value="TreeGrafter"/>
</dbReference>
<dbReference type="PANTHER" id="PTHR44229">
    <property type="entry name" value="15-HYDROXYPROSTAGLANDIN DEHYDROGENASE [NAD(+)]"/>
    <property type="match status" value="1"/>
</dbReference>
<dbReference type="Pfam" id="PF00106">
    <property type="entry name" value="adh_short"/>
    <property type="match status" value="2"/>
</dbReference>
<keyword evidence="3" id="KW-0560">Oxidoreductase</keyword>
<dbReference type="Proteomes" id="UP000326198">
    <property type="component" value="Unassembled WGS sequence"/>
</dbReference>
<evidence type="ECO:0000256" key="1">
    <source>
        <dbReference type="ARBA" id="ARBA00006484"/>
    </source>
</evidence>
<name>A0A5N7BEM7_9EURO</name>
<dbReference type="EMBL" id="ML736184">
    <property type="protein sequence ID" value="KAE8380233.1"/>
    <property type="molecule type" value="Genomic_DNA"/>
</dbReference>
<dbReference type="SUPFAM" id="SSF51735">
    <property type="entry name" value="NAD(P)-binding Rossmann-fold domains"/>
    <property type="match status" value="1"/>
</dbReference>
<gene>
    <name evidence="5" type="ORF">BDV26DRAFT_279730</name>
</gene>
<proteinExistence type="inferred from homology"/>
<evidence type="ECO:0000256" key="4">
    <source>
        <dbReference type="RuleBase" id="RU000363"/>
    </source>
</evidence>
<dbReference type="Gene3D" id="3.40.50.720">
    <property type="entry name" value="NAD(P)-binding Rossmann-like Domain"/>
    <property type="match status" value="1"/>
</dbReference>
<dbReference type="AlphaFoldDB" id="A0A5N7BEM7"/>
<dbReference type="PROSITE" id="PS00061">
    <property type="entry name" value="ADH_SHORT"/>
    <property type="match status" value="1"/>
</dbReference>
<dbReference type="InterPro" id="IPR002347">
    <property type="entry name" value="SDR_fam"/>
</dbReference>
<dbReference type="PRINTS" id="PR00080">
    <property type="entry name" value="SDRFAMILY"/>
</dbReference>
<dbReference type="PANTHER" id="PTHR44229:SF4">
    <property type="entry name" value="15-HYDROXYPROSTAGLANDIN DEHYDROGENASE [NAD(+)]"/>
    <property type="match status" value="1"/>
</dbReference>
<dbReference type="PRINTS" id="PR00081">
    <property type="entry name" value="GDHRDH"/>
</dbReference>
<dbReference type="InterPro" id="IPR020904">
    <property type="entry name" value="Sc_DH/Rdtase_CS"/>
</dbReference>
<organism evidence="5 6">
    <name type="scientific">Aspergillus bertholletiae</name>
    <dbReference type="NCBI Taxonomy" id="1226010"/>
    <lineage>
        <taxon>Eukaryota</taxon>
        <taxon>Fungi</taxon>
        <taxon>Dikarya</taxon>
        <taxon>Ascomycota</taxon>
        <taxon>Pezizomycotina</taxon>
        <taxon>Eurotiomycetes</taxon>
        <taxon>Eurotiomycetidae</taxon>
        <taxon>Eurotiales</taxon>
        <taxon>Aspergillaceae</taxon>
        <taxon>Aspergillus</taxon>
        <taxon>Aspergillus subgen. Circumdati</taxon>
    </lineage>
</organism>
<keyword evidence="2" id="KW-0521">NADP</keyword>
<evidence type="ECO:0000256" key="3">
    <source>
        <dbReference type="ARBA" id="ARBA00023002"/>
    </source>
</evidence>
<dbReference type="InterPro" id="IPR036291">
    <property type="entry name" value="NAD(P)-bd_dom_sf"/>
</dbReference>
<evidence type="ECO:0000313" key="5">
    <source>
        <dbReference type="EMBL" id="KAE8380233.1"/>
    </source>
</evidence>
<accession>A0A5N7BEM7</accession>
<evidence type="ECO:0008006" key="7">
    <source>
        <dbReference type="Google" id="ProtNLM"/>
    </source>
</evidence>
<evidence type="ECO:0000313" key="6">
    <source>
        <dbReference type="Proteomes" id="UP000326198"/>
    </source>
</evidence>
<dbReference type="GO" id="GO:0016616">
    <property type="term" value="F:oxidoreductase activity, acting on the CH-OH group of donors, NAD or NADP as acceptor"/>
    <property type="evidence" value="ECO:0007669"/>
    <property type="project" value="TreeGrafter"/>
</dbReference>